<evidence type="ECO:0000313" key="1">
    <source>
        <dbReference type="EMBL" id="KAK4412336.1"/>
    </source>
</evidence>
<reference evidence="1" key="1">
    <citation type="submission" date="2020-06" db="EMBL/GenBank/DDBJ databases">
        <authorList>
            <person name="Li T."/>
            <person name="Hu X."/>
            <person name="Zhang T."/>
            <person name="Song X."/>
            <person name="Zhang H."/>
            <person name="Dai N."/>
            <person name="Sheng W."/>
            <person name="Hou X."/>
            <person name="Wei L."/>
        </authorList>
    </citation>
    <scope>NUCLEOTIDE SEQUENCE</scope>
    <source>
        <strain evidence="1">3651</strain>
        <tissue evidence="1">Leaf</tissue>
    </source>
</reference>
<protein>
    <submittedName>
        <fullName evidence="1">Uncharacterized protein</fullName>
    </submittedName>
</protein>
<organism evidence="1 2">
    <name type="scientific">Sesamum alatum</name>
    <dbReference type="NCBI Taxonomy" id="300844"/>
    <lineage>
        <taxon>Eukaryota</taxon>
        <taxon>Viridiplantae</taxon>
        <taxon>Streptophyta</taxon>
        <taxon>Embryophyta</taxon>
        <taxon>Tracheophyta</taxon>
        <taxon>Spermatophyta</taxon>
        <taxon>Magnoliopsida</taxon>
        <taxon>eudicotyledons</taxon>
        <taxon>Gunneridae</taxon>
        <taxon>Pentapetalae</taxon>
        <taxon>asterids</taxon>
        <taxon>lamiids</taxon>
        <taxon>Lamiales</taxon>
        <taxon>Pedaliaceae</taxon>
        <taxon>Sesamum</taxon>
    </lineage>
</organism>
<dbReference type="Proteomes" id="UP001293254">
    <property type="component" value="Unassembled WGS sequence"/>
</dbReference>
<proteinExistence type="predicted"/>
<dbReference type="AlphaFoldDB" id="A0AAE1XIZ9"/>
<comment type="caution">
    <text evidence="1">The sequence shown here is derived from an EMBL/GenBank/DDBJ whole genome shotgun (WGS) entry which is preliminary data.</text>
</comment>
<gene>
    <name evidence="1" type="ORF">Salat_2985200</name>
</gene>
<name>A0AAE1XIZ9_9LAMI</name>
<accession>A0AAE1XIZ9</accession>
<sequence>MSSLVHGRKKITLAQAQGEAFQSRSLAGERRHEIQRDTKLIQGEEWVPSLSGGDHQAPRLRQMRQDASSDQCKRGTRVVLFSLRPVWRSERDFYLIKSLVRNFHRDKGTPKFCARDIRTEALGNDSYRLATPAKCRSSLLSRNS</sequence>
<keyword evidence="2" id="KW-1185">Reference proteome</keyword>
<evidence type="ECO:0000313" key="2">
    <source>
        <dbReference type="Proteomes" id="UP001293254"/>
    </source>
</evidence>
<dbReference type="EMBL" id="JACGWO010000015">
    <property type="protein sequence ID" value="KAK4412336.1"/>
    <property type="molecule type" value="Genomic_DNA"/>
</dbReference>
<reference evidence="1" key="2">
    <citation type="journal article" date="2024" name="Plant">
        <title>Genomic evolution and insights into agronomic trait innovations of Sesamum species.</title>
        <authorList>
            <person name="Miao H."/>
            <person name="Wang L."/>
            <person name="Qu L."/>
            <person name="Liu H."/>
            <person name="Sun Y."/>
            <person name="Le M."/>
            <person name="Wang Q."/>
            <person name="Wei S."/>
            <person name="Zheng Y."/>
            <person name="Lin W."/>
            <person name="Duan Y."/>
            <person name="Cao H."/>
            <person name="Xiong S."/>
            <person name="Wang X."/>
            <person name="Wei L."/>
            <person name="Li C."/>
            <person name="Ma Q."/>
            <person name="Ju M."/>
            <person name="Zhao R."/>
            <person name="Li G."/>
            <person name="Mu C."/>
            <person name="Tian Q."/>
            <person name="Mei H."/>
            <person name="Zhang T."/>
            <person name="Gao T."/>
            <person name="Zhang H."/>
        </authorList>
    </citation>
    <scope>NUCLEOTIDE SEQUENCE</scope>
    <source>
        <strain evidence="1">3651</strain>
    </source>
</reference>